<keyword evidence="4" id="KW-0732">Signal</keyword>
<dbReference type="RefSeq" id="WP_219426667.1">
    <property type="nucleotide sequence ID" value="NZ_JAHXQY010000021.1"/>
</dbReference>
<keyword evidence="3" id="KW-0788">Thiol protease</keyword>
<evidence type="ECO:0000259" key="5">
    <source>
        <dbReference type="PROSITE" id="PS51935"/>
    </source>
</evidence>
<dbReference type="PANTHER" id="PTHR47053:SF1">
    <property type="entry name" value="MUREIN DD-ENDOPEPTIDASE MEPH-RELATED"/>
    <property type="match status" value="1"/>
</dbReference>
<proteinExistence type="predicted"/>
<evidence type="ECO:0000313" key="7">
    <source>
        <dbReference type="Proteomes" id="UP001196873"/>
    </source>
</evidence>
<evidence type="ECO:0000256" key="2">
    <source>
        <dbReference type="ARBA" id="ARBA00022801"/>
    </source>
</evidence>
<dbReference type="InterPro" id="IPR000064">
    <property type="entry name" value="NLP_P60_dom"/>
</dbReference>
<reference evidence="6" key="1">
    <citation type="submission" date="2021-07" db="EMBL/GenBank/DDBJ databases">
        <title>Genomic diversity and antimicrobial resistance of Prevotella spp. isolated from chronic lung disease airways.</title>
        <authorList>
            <person name="Webb K.A."/>
            <person name="Olagoke O.S."/>
            <person name="Baird T."/>
            <person name="Neill J."/>
            <person name="Pham A."/>
            <person name="Wells T.J."/>
            <person name="Ramsay K.A."/>
            <person name="Bell S.C."/>
            <person name="Sarovich D.S."/>
            <person name="Price E.P."/>
        </authorList>
    </citation>
    <scope>NUCLEOTIDE SEQUENCE</scope>
    <source>
        <strain evidence="6">SCHI0047.S.3</strain>
    </source>
</reference>
<sequence length="181" mass="20070">MNFKRILTLSFLLIAAFSFAYAGQPTTPDTAPDNTEDYCDHAEFEALFNVRGSDLITKAKDFIGTPYRYGHSSPSGFDCSGFTSYIYKCLNISLGRSSRDQWKQGLSVNKAEIQVGDLVFFGSNKHNIGHVGIVCEVSDDGTFKFIHSSCSHGVTISDSEDGYYSHRYRGARRILEGSFVS</sequence>
<dbReference type="GO" id="GO:0006508">
    <property type="term" value="P:proteolysis"/>
    <property type="evidence" value="ECO:0007669"/>
    <property type="project" value="UniProtKB-KW"/>
</dbReference>
<dbReference type="GO" id="GO:0008234">
    <property type="term" value="F:cysteine-type peptidase activity"/>
    <property type="evidence" value="ECO:0007669"/>
    <property type="project" value="UniProtKB-KW"/>
</dbReference>
<evidence type="ECO:0000256" key="3">
    <source>
        <dbReference type="ARBA" id="ARBA00022807"/>
    </source>
</evidence>
<dbReference type="InterPro" id="IPR051202">
    <property type="entry name" value="Peptidase_C40"/>
</dbReference>
<dbReference type="Proteomes" id="UP001196873">
    <property type="component" value="Unassembled WGS sequence"/>
</dbReference>
<gene>
    <name evidence="6" type="ORF">KZY68_12915</name>
</gene>
<feature type="signal peptide" evidence="4">
    <location>
        <begin position="1"/>
        <end position="22"/>
    </location>
</feature>
<evidence type="ECO:0000256" key="1">
    <source>
        <dbReference type="ARBA" id="ARBA00022670"/>
    </source>
</evidence>
<dbReference type="PANTHER" id="PTHR47053">
    <property type="entry name" value="MUREIN DD-ENDOPEPTIDASE MEPH-RELATED"/>
    <property type="match status" value="1"/>
</dbReference>
<evidence type="ECO:0000256" key="4">
    <source>
        <dbReference type="SAM" id="SignalP"/>
    </source>
</evidence>
<dbReference type="PROSITE" id="PS51935">
    <property type="entry name" value="NLPC_P60"/>
    <property type="match status" value="1"/>
</dbReference>
<keyword evidence="2" id="KW-0378">Hydrolase</keyword>
<feature type="chain" id="PRO_5043565726" evidence="4">
    <location>
        <begin position="23"/>
        <end position="181"/>
    </location>
</feature>
<accession>A0AAW4NU64</accession>
<keyword evidence="1" id="KW-0645">Protease</keyword>
<dbReference type="EMBL" id="JAHXRF010000024">
    <property type="protein sequence ID" value="MBW4866882.1"/>
    <property type="molecule type" value="Genomic_DNA"/>
</dbReference>
<name>A0AAW4NU64_9BACT</name>
<organism evidence="6 7">
    <name type="scientific">Segatella salivae</name>
    <dbReference type="NCBI Taxonomy" id="228604"/>
    <lineage>
        <taxon>Bacteria</taxon>
        <taxon>Pseudomonadati</taxon>
        <taxon>Bacteroidota</taxon>
        <taxon>Bacteroidia</taxon>
        <taxon>Bacteroidales</taxon>
        <taxon>Prevotellaceae</taxon>
        <taxon>Segatella</taxon>
    </lineage>
</organism>
<evidence type="ECO:0000313" key="6">
    <source>
        <dbReference type="EMBL" id="MBW4866882.1"/>
    </source>
</evidence>
<comment type="caution">
    <text evidence="6">The sequence shown here is derived from an EMBL/GenBank/DDBJ whole genome shotgun (WGS) entry which is preliminary data.</text>
</comment>
<feature type="domain" description="NlpC/P60" evidence="5">
    <location>
        <begin position="49"/>
        <end position="175"/>
    </location>
</feature>
<dbReference type="AlphaFoldDB" id="A0AAW4NU64"/>
<dbReference type="Pfam" id="PF00877">
    <property type="entry name" value="NLPC_P60"/>
    <property type="match status" value="1"/>
</dbReference>
<protein>
    <submittedName>
        <fullName evidence="6">C40 family peptidase</fullName>
    </submittedName>
</protein>